<gene>
    <name evidence="1" type="ORF">EAH73_12635</name>
</gene>
<accession>A0A502GWH7</accession>
<proteinExistence type="predicted"/>
<dbReference type="EMBL" id="RCYZ01000005">
    <property type="protein sequence ID" value="TPG65326.1"/>
    <property type="molecule type" value="Genomic_DNA"/>
</dbReference>
<comment type="caution">
    <text evidence="1">The sequence shown here is derived from an EMBL/GenBank/DDBJ whole genome shotgun (WGS) entry which is preliminary data.</text>
</comment>
<keyword evidence="2" id="KW-1185">Reference proteome</keyword>
<dbReference type="OrthoDB" id="1259445at2"/>
<protein>
    <submittedName>
        <fullName evidence="1">Uncharacterized protein</fullName>
    </submittedName>
</protein>
<dbReference type="RefSeq" id="WP_140467095.1">
    <property type="nucleotide sequence ID" value="NZ_RCYZ01000005.1"/>
</dbReference>
<reference evidence="1 2" key="1">
    <citation type="journal article" date="2019" name="Environ. Microbiol.">
        <title>Species interactions and distinct microbial communities in high Arctic permafrost affected cryosols are associated with the CH4 and CO2 gas fluxes.</title>
        <authorList>
            <person name="Altshuler I."/>
            <person name="Hamel J."/>
            <person name="Turney S."/>
            <person name="Magnuson E."/>
            <person name="Levesque R."/>
            <person name="Greer C."/>
            <person name="Whyte L.G."/>
        </authorList>
    </citation>
    <scope>NUCLEOTIDE SEQUENCE [LARGE SCALE GENOMIC DNA]</scope>
    <source>
        <strain evidence="1 2">S9.2P</strain>
    </source>
</reference>
<evidence type="ECO:0000313" key="2">
    <source>
        <dbReference type="Proteomes" id="UP000317646"/>
    </source>
</evidence>
<sequence length="98" mass="11344">MKDPEARHILRLPLSVLWEFPVITLKLKQESPMLAADFTKWLAAYSPEVQQQLLAQLEWTLAHPAYDFQSILKNVRTSNADILTFFAFLHPLLVQVIK</sequence>
<evidence type="ECO:0000313" key="1">
    <source>
        <dbReference type="EMBL" id="TPG65326.1"/>
    </source>
</evidence>
<name>A0A502GWH7_9BACT</name>
<organism evidence="1 2">
    <name type="scientific">Hymenobacter nivis</name>
    <dbReference type="NCBI Taxonomy" id="1850093"/>
    <lineage>
        <taxon>Bacteria</taxon>
        <taxon>Pseudomonadati</taxon>
        <taxon>Bacteroidota</taxon>
        <taxon>Cytophagia</taxon>
        <taxon>Cytophagales</taxon>
        <taxon>Hymenobacteraceae</taxon>
        <taxon>Hymenobacter</taxon>
    </lineage>
</organism>
<dbReference type="AlphaFoldDB" id="A0A502GWH7"/>
<dbReference type="Proteomes" id="UP000317646">
    <property type="component" value="Unassembled WGS sequence"/>
</dbReference>